<evidence type="ECO:0000313" key="3">
    <source>
        <dbReference type="Proteomes" id="UP001596147"/>
    </source>
</evidence>
<dbReference type="Pfam" id="PF17247">
    <property type="entry name" value="DUF5316"/>
    <property type="match status" value="1"/>
</dbReference>
<feature type="transmembrane region" description="Helical" evidence="1">
    <location>
        <begin position="50"/>
        <end position="73"/>
    </location>
</feature>
<comment type="caution">
    <text evidence="2">The sequence shown here is derived from an EMBL/GenBank/DDBJ whole genome shotgun (WGS) entry which is preliminary data.</text>
</comment>
<dbReference type="InterPro" id="IPR035167">
    <property type="entry name" value="DUF5316"/>
</dbReference>
<keyword evidence="3" id="KW-1185">Reference proteome</keyword>
<protein>
    <submittedName>
        <fullName evidence="2">DUF5316 family protein</fullName>
    </submittedName>
</protein>
<dbReference type="EMBL" id="JBHSMC010000003">
    <property type="protein sequence ID" value="MFC5464272.1"/>
    <property type="molecule type" value="Genomic_DNA"/>
</dbReference>
<evidence type="ECO:0000256" key="1">
    <source>
        <dbReference type="SAM" id="Phobius"/>
    </source>
</evidence>
<sequence length="74" mass="8187">MFVLKVSGTIVVALLLLTGIFTGALAGGDRIRSNYHTESKSAADERINWVKGFLITALPILIFIIIVLIIDYFY</sequence>
<dbReference type="Proteomes" id="UP001596147">
    <property type="component" value="Unassembled WGS sequence"/>
</dbReference>
<gene>
    <name evidence="2" type="ORF">ACFPM4_05800</name>
</gene>
<evidence type="ECO:0000313" key="2">
    <source>
        <dbReference type="EMBL" id="MFC5464272.1"/>
    </source>
</evidence>
<reference evidence="3" key="1">
    <citation type="journal article" date="2019" name="Int. J. Syst. Evol. Microbiol.">
        <title>The Global Catalogue of Microorganisms (GCM) 10K type strain sequencing project: providing services to taxonomists for standard genome sequencing and annotation.</title>
        <authorList>
            <consortium name="The Broad Institute Genomics Platform"/>
            <consortium name="The Broad Institute Genome Sequencing Center for Infectious Disease"/>
            <person name="Wu L."/>
            <person name="Ma J."/>
        </authorList>
    </citation>
    <scope>NUCLEOTIDE SEQUENCE [LARGE SCALE GENOMIC DNA]</scope>
    <source>
        <strain evidence="3">CGMCC 1.12237</strain>
    </source>
</reference>
<keyword evidence="1" id="KW-0472">Membrane</keyword>
<keyword evidence="1" id="KW-1133">Transmembrane helix</keyword>
<organism evidence="2 3">
    <name type="scientific">Lederbergia graminis</name>
    <dbReference type="NCBI Taxonomy" id="735518"/>
    <lineage>
        <taxon>Bacteria</taxon>
        <taxon>Bacillati</taxon>
        <taxon>Bacillota</taxon>
        <taxon>Bacilli</taxon>
        <taxon>Bacillales</taxon>
        <taxon>Bacillaceae</taxon>
        <taxon>Lederbergia</taxon>
    </lineage>
</organism>
<accession>A0ABW0LH52</accession>
<keyword evidence="1" id="KW-0812">Transmembrane</keyword>
<name>A0ABW0LH52_9BACI</name>
<proteinExistence type="predicted"/>
<dbReference type="RefSeq" id="WP_144929080.1">
    <property type="nucleotide sequence ID" value="NZ_JBHSMC010000003.1"/>
</dbReference>